<accession>A0ABZ2I8L7</accession>
<protein>
    <submittedName>
        <fullName evidence="2">Uncharacterized protein</fullName>
    </submittedName>
</protein>
<evidence type="ECO:0000313" key="3">
    <source>
        <dbReference type="Proteomes" id="UP001369958"/>
    </source>
</evidence>
<keyword evidence="1" id="KW-0472">Membrane</keyword>
<name>A0ABZ2I8L7_9HYPH</name>
<dbReference type="RefSeq" id="WP_338610946.1">
    <property type="nucleotide sequence ID" value="NZ_CP146276.1"/>
</dbReference>
<keyword evidence="3" id="KW-1185">Reference proteome</keyword>
<keyword evidence="1" id="KW-1133">Transmembrane helix</keyword>
<geneLocation type="plasmid" evidence="2 3">
    <name>unnamed</name>
</geneLocation>
<feature type="transmembrane region" description="Helical" evidence="1">
    <location>
        <begin position="32"/>
        <end position="56"/>
    </location>
</feature>
<sequence length="103" mass="11174">MLIPLGFTIWSIAFVALYATNAIGCVFGWPEVIQRGVLIAMTLGFLAIGAMSWLLVYKHWRRRAKRESEPAPTLSILGVYGLGSAVVSMIGVFIPGLATTMCI</sequence>
<proteinExistence type="predicted"/>
<dbReference type="EMBL" id="CP146276">
    <property type="protein sequence ID" value="WWT34826.1"/>
    <property type="molecule type" value="Genomic_DNA"/>
</dbReference>
<organism evidence="2 3">
    <name type="scientific">Pelagibacterium nitratireducens</name>
    <dbReference type="NCBI Taxonomy" id="1046114"/>
    <lineage>
        <taxon>Bacteria</taxon>
        <taxon>Pseudomonadati</taxon>
        <taxon>Pseudomonadota</taxon>
        <taxon>Alphaproteobacteria</taxon>
        <taxon>Hyphomicrobiales</taxon>
        <taxon>Devosiaceae</taxon>
        <taxon>Pelagibacterium</taxon>
    </lineage>
</organism>
<feature type="transmembrane region" description="Helical" evidence="1">
    <location>
        <begin position="77"/>
        <end position="98"/>
    </location>
</feature>
<keyword evidence="1" id="KW-0812">Transmembrane</keyword>
<keyword evidence="2" id="KW-0614">Plasmid</keyword>
<reference evidence="2 3" key="1">
    <citation type="submission" date="2024-02" db="EMBL/GenBank/DDBJ databases">
        <title>Complete genome sequence of Pelagibacterium nitratireducens ZH15.</title>
        <authorList>
            <person name="Zhao L.H."/>
        </authorList>
    </citation>
    <scope>NUCLEOTIDE SEQUENCE [LARGE SCALE GENOMIC DNA]</scope>
    <source>
        <strain evidence="2 3">ZH15</strain>
        <plasmid evidence="2 3">unnamed</plasmid>
    </source>
</reference>
<evidence type="ECO:0000313" key="2">
    <source>
        <dbReference type="EMBL" id="WWT34826.1"/>
    </source>
</evidence>
<gene>
    <name evidence="2" type="ORF">V6617_18185</name>
</gene>
<dbReference type="Proteomes" id="UP001369958">
    <property type="component" value="Plasmid unnamed"/>
</dbReference>
<evidence type="ECO:0000256" key="1">
    <source>
        <dbReference type="SAM" id="Phobius"/>
    </source>
</evidence>